<protein>
    <submittedName>
        <fullName evidence="2">Uncharacterized protein</fullName>
    </submittedName>
</protein>
<evidence type="ECO:0000256" key="1">
    <source>
        <dbReference type="SAM" id="Phobius"/>
    </source>
</evidence>
<dbReference type="AlphaFoldDB" id="A0A9Q9IAI0"/>
<dbReference type="EMBL" id="CP073767">
    <property type="protein sequence ID" value="UWZ50718.1"/>
    <property type="molecule type" value="Genomic_DNA"/>
</dbReference>
<organism evidence="2 3">
    <name type="scientific">Dactylosporangium aurantiacum</name>
    <dbReference type="NCBI Taxonomy" id="35754"/>
    <lineage>
        <taxon>Bacteria</taxon>
        <taxon>Bacillati</taxon>
        <taxon>Actinomycetota</taxon>
        <taxon>Actinomycetes</taxon>
        <taxon>Micromonosporales</taxon>
        <taxon>Micromonosporaceae</taxon>
        <taxon>Dactylosporangium</taxon>
    </lineage>
</organism>
<feature type="transmembrane region" description="Helical" evidence="1">
    <location>
        <begin position="191"/>
        <end position="217"/>
    </location>
</feature>
<feature type="transmembrane region" description="Helical" evidence="1">
    <location>
        <begin position="134"/>
        <end position="153"/>
    </location>
</feature>
<proteinExistence type="predicted"/>
<keyword evidence="1" id="KW-0812">Transmembrane</keyword>
<dbReference type="Proteomes" id="UP001058003">
    <property type="component" value="Chromosome"/>
</dbReference>
<sequence>MPYIDTDVRRYVAAYAVLLTTLAAAGVTAVLLARAAARLTASERARPCAAGTPQRRDCLVSEPATVVQKRHSGDPETYHLETAAGSAHVDEDFYAAVAVGDEVELVSYGGKIVRVTRAGRGSDTGAYTGAVDGWLIFLGLAVTMTTVAALLTVAVHRRRSFEGMVLVWAVVLAPLSTMVCGSLIVPHLRAAVGTFGAAAISCAVLAAGTAALVVWAVDLVHPPVFRRGSHAG</sequence>
<name>A0A9Q9IAI0_9ACTN</name>
<evidence type="ECO:0000313" key="3">
    <source>
        <dbReference type="Proteomes" id="UP001058003"/>
    </source>
</evidence>
<evidence type="ECO:0000313" key="2">
    <source>
        <dbReference type="EMBL" id="UWZ50718.1"/>
    </source>
</evidence>
<feature type="transmembrane region" description="Helical" evidence="1">
    <location>
        <begin position="12"/>
        <end position="37"/>
    </location>
</feature>
<reference evidence="2" key="1">
    <citation type="submission" date="2021-04" db="EMBL/GenBank/DDBJ databases">
        <title>Dactylosporangium aurantiacum NRRL B-8018 full assembly.</title>
        <authorList>
            <person name="Hartkoorn R.C."/>
            <person name="Beaudoing E."/>
            <person name="Hot D."/>
        </authorList>
    </citation>
    <scope>NUCLEOTIDE SEQUENCE</scope>
    <source>
        <strain evidence="2">NRRL B-8018</strain>
    </source>
</reference>
<dbReference type="RefSeq" id="WP_033360462.1">
    <property type="nucleotide sequence ID" value="NZ_CP073767.1"/>
</dbReference>
<accession>A0A9Q9IAI0</accession>
<feature type="transmembrane region" description="Helical" evidence="1">
    <location>
        <begin position="165"/>
        <end position="185"/>
    </location>
</feature>
<keyword evidence="1" id="KW-0472">Membrane</keyword>
<keyword evidence="3" id="KW-1185">Reference proteome</keyword>
<dbReference type="KEGG" id="daur:Daura_28295"/>
<keyword evidence="1" id="KW-1133">Transmembrane helix</keyword>
<gene>
    <name evidence="2" type="ORF">Daura_28295</name>
</gene>